<keyword evidence="2" id="KW-1185">Reference proteome</keyword>
<gene>
    <name evidence="1" type="ORF">LIER_38617</name>
</gene>
<reference evidence="1 2" key="1">
    <citation type="submission" date="2024-01" db="EMBL/GenBank/DDBJ databases">
        <title>The complete chloroplast genome sequence of Lithospermum erythrorhizon: insights into the phylogenetic relationship among Boraginaceae species and the maternal lineages of purple gromwells.</title>
        <authorList>
            <person name="Okada T."/>
            <person name="Watanabe K."/>
        </authorList>
    </citation>
    <scope>NUCLEOTIDE SEQUENCE [LARGE SCALE GENOMIC DNA]</scope>
</reference>
<organism evidence="1 2">
    <name type="scientific">Lithospermum erythrorhizon</name>
    <name type="common">Purple gromwell</name>
    <name type="synonym">Lithospermum officinale var. erythrorhizon</name>
    <dbReference type="NCBI Taxonomy" id="34254"/>
    <lineage>
        <taxon>Eukaryota</taxon>
        <taxon>Viridiplantae</taxon>
        <taxon>Streptophyta</taxon>
        <taxon>Embryophyta</taxon>
        <taxon>Tracheophyta</taxon>
        <taxon>Spermatophyta</taxon>
        <taxon>Magnoliopsida</taxon>
        <taxon>eudicotyledons</taxon>
        <taxon>Gunneridae</taxon>
        <taxon>Pentapetalae</taxon>
        <taxon>asterids</taxon>
        <taxon>lamiids</taxon>
        <taxon>Boraginales</taxon>
        <taxon>Boraginaceae</taxon>
        <taxon>Boraginoideae</taxon>
        <taxon>Lithospermeae</taxon>
        <taxon>Lithospermum</taxon>
    </lineage>
</organism>
<proteinExistence type="predicted"/>
<evidence type="ECO:0000313" key="1">
    <source>
        <dbReference type="EMBL" id="GAA0158316.1"/>
    </source>
</evidence>
<dbReference type="PANTHER" id="PTHR48475">
    <property type="entry name" value="RIBONUCLEASE H"/>
    <property type="match status" value="1"/>
</dbReference>
<dbReference type="InterPro" id="IPR036397">
    <property type="entry name" value="RNaseH_sf"/>
</dbReference>
<dbReference type="AlphaFoldDB" id="A0AAV3Q5T5"/>
<evidence type="ECO:0000313" key="2">
    <source>
        <dbReference type="Proteomes" id="UP001454036"/>
    </source>
</evidence>
<evidence type="ECO:0008006" key="3">
    <source>
        <dbReference type="Google" id="ProtNLM"/>
    </source>
</evidence>
<comment type="caution">
    <text evidence="1">The sequence shown here is derived from an EMBL/GenBank/DDBJ whole genome shotgun (WGS) entry which is preliminary data.</text>
</comment>
<dbReference type="PANTHER" id="PTHR48475:SF2">
    <property type="entry name" value="RIBONUCLEASE H"/>
    <property type="match status" value="1"/>
</dbReference>
<dbReference type="EMBL" id="BAABME010019779">
    <property type="protein sequence ID" value="GAA0158316.1"/>
    <property type="molecule type" value="Genomic_DNA"/>
</dbReference>
<name>A0AAV3Q5T5_LITER</name>
<dbReference type="Gene3D" id="3.30.420.10">
    <property type="entry name" value="Ribonuclease H-like superfamily/Ribonuclease H"/>
    <property type="match status" value="1"/>
</dbReference>
<dbReference type="Proteomes" id="UP001454036">
    <property type="component" value="Unassembled WGS sequence"/>
</dbReference>
<sequence length="134" mass="15275">MDQVKGVCGVRHEPLEKYNARAIQLAKGFEQILFEHIPYAKNEEADHLSRLATTYYNELPQGVCVEIRETPAYEEAMTLPILEELEDWRTPISRYLLAGQLPESVAKARESRITVLGFTCMMKSYIKNHGMAAT</sequence>
<accession>A0AAV3Q5T5</accession>
<dbReference type="GO" id="GO:0003676">
    <property type="term" value="F:nucleic acid binding"/>
    <property type="evidence" value="ECO:0007669"/>
    <property type="project" value="InterPro"/>
</dbReference>
<protein>
    <recommendedName>
        <fullName evidence="3">RNase H type-1 domain-containing protein</fullName>
    </recommendedName>
</protein>